<feature type="transmembrane region" description="Helical" evidence="1">
    <location>
        <begin position="177"/>
        <end position="203"/>
    </location>
</feature>
<evidence type="ECO:0000313" key="3">
    <source>
        <dbReference type="Proteomes" id="UP001169069"/>
    </source>
</evidence>
<evidence type="ECO:0000313" key="2">
    <source>
        <dbReference type="EMBL" id="MDM5270801.1"/>
    </source>
</evidence>
<reference evidence="2" key="1">
    <citation type="submission" date="2023-01" db="EMBL/GenBank/DDBJ databases">
        <title>Sulfurovum sp. zt1-1 genome assembly.</title>
        <authorList>
            <person name="Wang J."/>
        </authorList>
    </citation>
    <scope>NUCLEOTIDE SEQUENCE</scope>
    <source>
        <strain evidence="2">Zt1-1</strain>
    </source>
</reference>
<dbReference type="Proteomes" id="UP001169069">
    <property type="component" value="Unassembled WGS sequence"/>
</dbReference>
<proteinExistence type="predicted"/>
<protein>
    <submittedName>
        <fullName evidence="2">DUF998 domain-containing protein</fullName>
    </submittedName>
</protein>
<feature type="transmembrane region" description="Helical" evidence="1">
    <location>
        <begin position="107"/>
        <end position="132"/>
    </location>
</feature>
<keyword evidence="3" id="KW-1185">Reference proteome</keyword>
<sequence>MYLKNPSFPEINYHTIKFIVGFIALSLAALTNAFTEVPLQSISASYHEGEWSRNIFVGFLFAISAFLLAYNGKSAPQMVLSKIASFAAIGVAMFPCKCKTHTELIPGVHYISAVVMFSILAIFCFIFLRDAYKKGHFQAKIRAVVYALCGVVMIAAMMIMFIDFLLDDALSGYIERLTYYCEASALIAFGIAWLLASMTLPLVTTKNERFSLSLFSKESIKQ</sequence>
<feature type="transmembrane region" description="Helical" evidence="1">
    <location>
        <begin position="79"/>
        <end position="95"/>
    </location>
</feature>
<dbReference type="RefSeq" id="WP_289412077.1">
    <property type="nucleotide sequence ID" value="NZ_JAQIBD010000001.1"/>
</dbReference>
<feature type="transmembrane region" description="Helical" evidence="1">
    <location>
        <begin position="144"/>
        <end position="165"/>
    </location>
</feature>
<organism evidence="2 3">
    <name type="scientific">Sulfurovum zhangzhouensis</name>
    <dbReference type="NCBI Taxonomy" id="3019067"/>
    <lineage>
        <taxon>Bacteria</taxon>
        <taxon>Pseudomonadati</taxon>
        <taxon>Campylobacterota</taxon>
        <taxon>Epsilonproteobacteria</taxon>
        <taxon>Campylobacterales</taxon>
        <taxon>Sulfurovaceae</taxon>
        <taxon>Sulfurovum</taxon>
    </lineage>
</organism>
<comment type="caution">
    <text evidence="2">The sequence shown here is derived from an EMBL/GenBank/DDBJ whole genome shotgun (WGS) entry which is preliminary data.</text>
</comment>
<dbReference type="EMBL" id="JAQIBD010000001">
    <property type="protein sequence ID" value="MDM5270801.1"/>
    <property type="molecule type" value="Genomic_DNA"/>
</dbReference>
<evidence type="ECO:0000256" key="1">
    <source>
        <dbReference type="SAM" id="Phobius"/>
    </source>
</evidence>
<accession>A0ABT7QWU8</accession>
<dbReference type="InterPro" id="IPR009339">
    <property type="entry name" value="DUF998"/>
</dbReference>
<keyword evidence="1" id="KW-0472">Membrane</keyword>
<gene>
    <name evidence="2" type="ORF">PGH07_01265</name>
</gene>
<feature type="transmembrane region" description="Helical" evidence="1">
    <location>
        <begin position="51"/>
        <end position="70"/>
    </location>
</feature>
<name>A0ABT7QWU8_9BACT</name>
<dbReference type="Pfam" id="PF06197">
    <property type="entry name" value="DUF998"/>
    <property type="match status" value="1"/>
</dbReference>
<keyword evidence="1" id="KW-0812">Transmembrane</keyword>
<keyword evidence="1" id="KW-1133">Transmembrane helix</keyword>